<dbReference type="InterPro" id="IPR023607">
    <property type="entry name" value="Exodeoxyribonuclease_I"/>
</dbReference>
<reference evidence="18 19" key="1">
    <citation type="submission" date="2018-09" db="EMBL/GenBank/DDBJ databases">
        <authorList>
            <person name="Wang F."/>
        </authorList>
    </citation>
    <scope>NUCLEOTIDE SEQUENCE [LARGE SCALE GENOMIC DNA]</scope>
    <source>
        <strain evidence="18 19">PLHSC7-2</strain>
    </source>
</reference>
<evidence type="ECO:0000256" key="15">
    <source>
        <dbReference type="PIRSR" id="PIRSR000977-2"/>
    </source>
</evidence>
<keyword evidence="10" id="KW-0238">DNA-binding</keyword>
<feature type="binding site" evidence="15">
    <location>
        <position position="184"/>
    </location>
    <ligand>
        <name>Mg(2+)</name>
        <dbReference type="ChEBI" id="CHEBI:18420"/>
        <label>2</label>
    </ligand>
</feature>
<dbReference type="InterPro" id="IPR038649">
    <property type="entry name" value="EXOI_SH3_sf"/>
</dbReference>
<keyword evidence="19" id="KW-1185">Reference proteome</keyword>
<keyword evidence="6 13" id="KW-0227">DNA damage</keyword>
<feature type="binding site" evidence="14">
    <location>
        <position position="163"/>
    </location>
    <ligand>
        <name>substrate</name>
    </ligand>
</feature>
<dbReference type="GO" id="GO:0003677">
    <property type="term" value="F:DNA binding"/>
    <property type="evidence" value="ECO:0007669"/>
    <property type="project" value="UniProtKB-KW"/>
</dbReference>
<dbReference type="GO" id="GO:0008310">
    <property type="term" value="F:single-stranded DNA 3'-5' DNA exonuclease activity"/>
    <property type="evidence" value="ECO:0007669"/>
    <property type="project" value="UniProtKB-EC"/>
</dbReference>
<dbReference type="PROSITE" id="PS51784">
    <property type="entry name" value="EXOI_SH3"/>
    <property type="match status" value="1"/>
</dbReference>
<gene>
    <name evidence="18" type="ORF">D1Z90_18970</name>
</gene>
<evidence type="ECO:0000256" key="8">
    <source>
        <dbReference type="ARBA" id="ARBA00022839"/>
    </source>
</evidence>
<keyword evidence="9 15" id="KW-0460">Magnesium</keyword>
<evidence type="ECO:0000256" key="11">
    <source>
        <dbReference type="ARBA" id="ARBA00023204"/>
    </source>
</evidence>
<evidence type="ECO:0000313" key="19">
    <source>
        <dbReference type="Proteomes" id="UP000283255"/>
    </source>
</evidence>
<dbReference type="InterPro" id="IPR013520">
    <property type="entry name" value="Ribonucl_H"/>
</dbReference>
<evidence type="ECO:0000256" key="14">
    <source>
        <dbReference type="PIRSR" id="PIRSR000977-1"/>
    </source>
</evidence>
<evidence type="ECO:0000256" key="13">
    <source>
        <dbReference type="PIRNR" id="PIRNR000977"/>
    </source>
</evidence>
<dbReference type="InterPro" id="IPR022894">
    <property type="entry name" value="Oligoribonuclease"/>
</dbReference>
<evidence type="ECO:0000256" key="12">
    <source>
        <dbReference type="ARBA" id="ARBA00046792"/>
    </source>
</evidence>
<dbReference type="FunFam" id="3.30.420.10:FF:000033">
    <property type="entry name" value="Exodeoxyribonuclease I"/>
    <property type="match status" value="1"/>
</dbReference>
<keyword evidence="11 13" id="KW-0234">DNA repair</keyword>
<dbReference type="SMART" id="SM00479">
    <property type="entry name" value="EXOIII"/>
    <property type="match status" value="1"/>
</dbReference>
<comment type="cofactor">
    <cofactor evidence="15">
        <name>Mg(2+)</name>
        <dbReference type="ChEBI" id="CHEBI:18420"/>
    </cofactor>
    <text evidence="15">Binds 2 Mg(2+) ions per monomer.</text>
</comment>
<sequence length="475" mass="54666">MHSDAPTLLWHDYEAFGLSPSLDRPSQFAAIRTDLALNEIGEPMEWFCRPPSDYLPQPQACLITGITPQYAHKKGYSEADFIARIHQQMSQSNTCVVGYNSIRFDDEVTRNCLYRNFYDPYEREWRNGNSRWDIIDMVRACYALRPEGIEWVIDEETGVPSFRLELLTQANGISHDSAHDAVSDVRATIAMAKLIKEKQPKLYDYLFRIRDKKQVQEMVNQALSKRAPLVHISGMFPALQGCASYIAPVAWHPSNKNAVIVLDLNKDLRCLADYSVEQIRQYLYAKSAELPEGVVRPPLKLVHINKCPVVATAKTLTEIRADELGINRQQCRESLNWLMQHPDIKDKLLEVYQQEHGPSSSANPDTMIYSGGFFSQADKNLMQDIRNLQPEQLAQRDFDFQDSRLAEMLFRYRARNFTETLDEAELQRWQHHCKAYFDELGPGFIAELEALAIEHQQNEQKLKIIQALYDYAASL</sequence>
<dbReference type="NCBIfam" id="NF008746">
    <property type="entry name" value="PRK11779.1"/>
    <property type="match status" value="1"/>
</dbReference>
<dbReference type="Gene3D" id="3.30.420.10">
    <property type="entry name" value="Ribonuclease H-like superfamily/Ribonuclease H"/>
    <property type="match status" value="1"/>
</dbReference>
<feature type="domain" description="ExoI C-terminal" evidence="17">
    <location>
        <begin position="360"/>
        <end position="475"/>
    </location>
</feature>
<dbReference type="InterPro" id="IPR013620">
    <property type="entry name" value="Exonuc_1_SH3"/>
</dbReference>
<evidence type="ECO:0000256" key="4">
    <source>
        <dbReference type="ARBA" id="ARBA00022722"/>
    </source>
</evidence>
<dbReference type="InterPro" id="IPR012337">
    <property type="entry name" value="RNaseH-like_sf"/>
</dbReference>
<keyword evidence="4 13" id="KW-0540">Nuclease</keyword>
<evidence type="ECO:0000256" key="10">
    <source>
        <dbReference type="ARBA" id="ARBA00023125"/>
    </source>
</evidence>
<dbReference type="GO" id="GO:0006281">
    <property type="term" value="P:DNA repair"/>
    <property type="evidence" value="ECO:0007669"/>
    <property type="project" value="UniProtKB-KW"/>
</dbReference>
<reference evidence="18 19" key="2">
    <citation type="submission" date="2019-01" db="EMBL/GenBank/DDBJ databases">
        <title>Motilimonas pumilus sp. nov., isolated from the gut of sea cucumber (Apostichopus japonicus).</title>
        <authorList>
            <person name="Wang F.-Q."/>
            <person name="Ren L.-H."/>
            <person name="Lin Y.-W."/>
            <person name="Sun G.-H."/>
            <person name="Du Z.-J."/>
            <person name="Zhao J.-X."/>
            <person name="Liu X.-J."/>
            <person name="Liu L.-J."/>
        </authorList>
    </citation>
    <scope>NUCLEOTIDE SEQUENCE [LARGE SCALE GENOMIC DNA]</scope>
    <source>
        <strain evidence="18 19">PLHSC7-2</strain>
    </source>
</reference>
<dbReference type="PANTHER" id="PTHR11046">
    <property type="entry name" value="OLIGORIBONUCLEASE, MITOCHONDRIAL"/>
    <property type="match status" value="1"/>
</dbReference>
<dbReference type="OrthoDB" id="9763470at2"/>
<evidence type="ECO:0000313" key="18">
    <source>
        <dbReference type="EMBL" id="RJG38596.1"/>
    </source>
</evidence>
<dbReference type="FunFam" id="1.20.1280.70:FF:000001">
    <property type="entry name" value="Exodeoxyribonuclease I"/>
    <property type="match status" value="1"/>
</dbReference>
<protein>
    <recommendedName>
        <fullName evidence="3 13">Exodeoxyribonuclease I</fullName>
        <ecNumber evidence="2 13">3.1.11.1</ecNumber>
    </recommendedName>
</protein>
<evidence type="ECO:0000256" key="7">
    <source>
        <dbReference type="ARBA" id="ARBA00022801"/>
    </source>
</evidence>
<dbReference type="SUPFAM" id="SSF53098">
    <property type="entry name" value="Ribonuclease H-like"/>
    <property type="match status" value="1"/>
</dbReference>
<name>A0A418Y9W9_9GAMM</name>
<evidence type="ECO:0000259" key="17">
    <source>
        <dbReference type="PROSITE" id="PS51785"/>
    </source>
</evidence>
<keyword evidence="8 13" id="KW-0269">Exonuclease</keyword>
<keyword evidence="7 13" id="KW-0378">Hydrolase</keyword>
<dbReference type="PIRSF" id="PIRSF000977">
    <property type="entry name" value="Exodeoxyribonuclease_I"/>
    <property type="match status" value="1"/>
</dbReference>
<dbReference type="CDD" id="cd06138">
    <property type="entry name" value="ExoI_N"/>
    <property type="match status" value="1"/>
</dbReference>
<comment type="subunit">
    <text evidence="12">Monomer. Interacts with ssb (via C-terminus); this interaction stimulates the exonuclease activity by recruiting the enzyme to its substrate.</text>
</comment>
<evidence type="ECO:0000256" key="6">
    <source>
        <dbReference type="ARBA" id="ARBA00022763"/>
    </source>
</evidence>
<evidence type="ECO:0000256" key="1">
    <source>
        <dbReference type="ARBA" id="ARBA00000563"/>
    </source>
</evidence>
<feature type="binding site" evidence="15">
    <location>
        <position position="14"/>
    </location>
    <ligand>
        <name>Mg(2+)</name>
        <dbReference type="ChEBI" id="CHEBI:18420"/>
        <label>2</label>
    </ligand>
</feature>
<evidence type="ECO:0000256" key="3">
    <source>
        <dbReference type="ARBA" id="ARBA00019900"/>
    </source>
</evidence>
<feature type="binding site" evidence="14">
    <location>
        <position position="14"/>
    </location>
    <ligand>
        <name>substrate</name>
    </ligand>
</feature>
<dbReference type="RefSeq" id="WP_119912372.1">
    <property type="nucleotide sequence ID" value="NZ_QZCH01000040.1"/>
</dbReference>
<evidence type="ECO:0000256" key="5">
    <source>
        <dbReference type="ARBA" id="ARBA00022723"/>
    </source>
</evidence>
<keyword evidence="5 15" id="KW-0479">Metal-binding</keyword>
<dbReference type="InterPro" id="IPR036397">
    <property type="entry name" value="RNaseH_sf"/>
</dbReference>
<comment type="caution">
    <text evidence="18">The sequence shown here is derived from an EMBL/GenBank/DDBJ whole genome shotgun (WGS) entry which is preliminary data.</text>
</comment>
<dbReference type="EC" id="3.1.11.1" evidence="2 13"/>
<dbReference type="Pfam" id="PF26016">
    <property type="entry name" value="ExoI_C"/>
    <property type="match status" value="1"/>
</dbReference>
<dbReference type="PANTHER" id="PTHR11046:SF11">
    <property type="entry name" value="EXODEOXYRIBONUCLEASE I"/>
    <property type="match status" value="1"/>
</dbReference>
<proteinExistence type="predicted"/>
<evidence type="ECO:0000256" key="2">
    <source>
        <dbReference type="ARBA" id="ARBA00012108"/>
    </source>
</evidence>
<dbReference type="InterPro" id="IPR034747">
    <property type="entry name" value="EXOI_SH3"/>
</dbReference>
<feature type="domain" description="ExoI SH3-like" evidence="16">
    <location>
        <begin position="200"/>
        <end position="356"/>
    </location>
</feature>
<dbReference type="GO" id="GO:0046872">
    <property type="term" value="F:metal ion binding"/>
    <property type="evidence" value="ECO:0007669"/>
    <property type="project" value="UniProtKB-KW"/>
</dbReference>
<dbReference type="EMBL" id="QZCH01000040">
    <property type="protein sequence ID" value="RJG38596.1"/>
    <property type="molecule type" value="Genomic_DNA"/>
</dbReference>
<feature type="binding site" evidence="15">
    <location>
        <position position="12"/>
    </location>
    <ligand>
        <name>Mg(2+)</name>
        <dbReference type="ChEBI" id="CHEBI:18420"/>
        <label>1</label>
    </ligand>
</feature>
<dbReference type="Gene3D" id="1.10.287.1240">
    <property type="match status" value="1"/>
</dbReference>
<organism evidence="18 19">
    <name type="scientific">Motilimonas pumila</name>
    <dbReference type="NCBI Taxonomy" id="2303987"/>
    <lineage>
        <taxon>Bacteria</taxon>
        <taxon>Pseudomonadati</taxon>
        <taxon>Pseudomonadota</taxon>
        <taxon>Gammaproteobacteria</taxon>
        <taxon>Alteromonadales</taxon>
        <taxon>Alteromonadales genera incertae sedis</taxon>
        <taxon>Motilimonas</taxon>
    </lineage>
</organism>
<dbReference type="Gene3D" id="1.20.1280.70">
    <property type="entry name" value="Exonuclease ExoI, domain 3"/>
    <property type="match status" value="1"/>
</dbReference>
<evidence type="ECO:0000256" key="9">
    <source>
        <dbReference type="ARBA" id="ARBA00022842"/>
    </source>
</evidence>
<accession>A0A418Y9W9</accession>
<dbReference type="AlphaFoldDB" id="A0A418Y9W9"/>
<dbReference type="Pfam" id="PF08411">
    <property type="entry name" value="ExoI_SH3"/>
    <property type="match status" value="1"/>
</dbReference>
<dbReference type="Gene3D" id="3.30.1520.20">
    <property type="entry name" value="Exonuclease ExoI, domain 2"/>
    <property type="match status" value="1"/>
</dbReference>
<dbReference type="InterPro" id="IPR058561">
    <property type="entry name" value="Exonuc_1_C"/>
</dbReference>
<dbReference type="Proteomes" id="UP000283255">
    <property type="component" value="Unassembled WGS sequence"/>
</dbReference>
<dbReference type="PROSITE" id="PS51785">
    <property type="entry name" value="EXOI_C"/>
    <property type="match status" value="1"/>
</dbReference>
<dbReference type="GO" id="GO:0000175">
    <property type="term" value="F:3'-5'-RNA exonuclease activity"/>
    <property type="evidence" value="ECO:0007669"/>
    <property type="project" value="InterPro"/>
</dbReference>
<evidence type="ECO:0000259" key="16">
    <source>
        <dbReference type="PROSITE" id="PS51784"/>
    </source>
</evidence>
<dbReference type="Pfam" id="PF00929">
    <property type="entry name" value="RNase_T"/>
    <property type="match status" value="1"/>
</dbReference>
<comment type="catalytic activity">
    <reaction evidence="1 13">
        <text>Exonucleolytic cleavage in the 3'- to 5'-direction to yield nucleoside 5'-phosphates.</text>
        <dbReference type="EC" id="3.1.11.1"/>
    </reaction>
</comment>